<accession>A0A428PV97</accession>
<dbReference type="OrthoDB" id="10438310at2759"/>
<dbReference type="EMBL" id="NKCI01000086">
    <property type="protein sequence ID" value="RSL56940.1"/>
    <property type="molecule type" value="Genomic_DNA"/>
</dbReference>
<sequence length="160" mass="17105">MVSPQKNSPVWRGENTLLFGSPQNTLALGEQTTINGTPGVNTLLNTPDLTGFGAAKDHSVFQTPELPAGENTLLFGPPRNGFTPIEDTTLREAPGVDTLLMTPNAIGLGITQHTNRTPNFDTPKTTGADDILVVSWDDLPATTPAPKAMVNSPRKRHLCH</sequence>
<comment type="caution">
    <text evidence="1">The sequence shown here is derived from an EMBL/GenBank/DDBJ whole genome shotgun (WGS) entry which is preliminary data.</text>
</comment>
<evidence type="ECO:0000313" key="2">
    <source>
        <dbReference type="Proteomes" id="UP000288168"/>
    </source>
</evidence>
<dbReference type="AlphaFoldDB" id="A0A428PV97"/>
<reference evidence="1 2" key="1">
    <citation type="submission" date="2017-06" db="EMBL/GenBank/DDBJ databases">
        <title>Comparative genomic analysis of Ambrosia Fusariam Clade fungi.</title>
        <authorList>
            <person name="Stajich J.E."/>
            <person name="Carrillo J."/>
            <person name="Kijimoto T."/>
            <person name="Eskalen A."/>
            <person name="O'Donnell K."/>
            <person name="Kasson M."/>
        </authorList>
    </citation>
    <scope>NUCLEOTIDE SEQUENCE [LARGE SCALE GENOMIC DNA]</scope>
    <source>
        <strain evidence="1 2">NRRL62584</strain>
    </source>
</reference>
<organism evidence="1 2">
    <name type="scientific">Fusarium duplospermum</name>
    <dbReference type="NCBI Taxonomy" id="1325734"/>
    <lineage>
        <taxon>Eukaryota</taxon>
        <taxon>Fungi</taxon>
        <taxon>Dikarya</taxon>
        <taxon>Ascomycota</taxon>
        <taxon>Pezizomycotina</taxon>
        <taxon>Sordariomycetes</taxon>
        <taxon>Hypocreomycetidae</taxon>
        <taxon>Hypocreales</taxon>
        <taxon>Nectriaceae</taxon>
        <taxon>Fusarium</taxon>
        <taxon>Fusarium solani species complex</taxon>
    </lineage>
</organism>
<name>A0A428PV97_9HYPO</name>
<keyword evidence="2" id="KW-1185">Reference proteome</keyword>
<proteinExistence type="predicted"/>
<evidence type="ECO:0000313" key="1">
    <source>
        <dbReference type="EMBL" id="RSL56940.1"/>
    </source>
</evidence>
<protein>
    <submittedName>
        <fullName evidence="1">Uncharacterized protein</fullName>
    </submittedName>
</protein>
<dbReference type="Proteomes" id="UP000288168">
    <property type="component" value="Unassembled WGS sequence"/>
</dbReference>
<gene>
    <name evidence="1" type="ORF">CEP54_008545</name>
</gene>